<sequence length="490" mass="50658">MTSPAGTGAGNAVDAVVVGAGPNGLAAAVVLARAGLAVQVLEAAAEPGGGARTAELIEPGHWHDVCSAVHPMAVASPFFKAFGLAGRIRLHTPEVSYAQVIDGADAAVAYRSLDRTVAGLGADGPAYRALMEPLVDGAEQLVDLTMNQLLRVPGSPLAAARYGLRALEQGSPGWNLRFKEDRAPALLTGVGSHTPGGPRRPIAAGAGLMLGALAHVGGYPIPAGGSQAIIAALAADLEAHGGSIATSAPVDSLADLPAARAVLLDTTPQQLLRLAGNRLPARYVRTLAGYRYGPGAAKVDFILSGPVPWADPELARAATVHLGGTREQIQVAEREVARGRHAAWPFTLVAQPSSFDELRAPAGRHVLWTYCHVPAGSARDLTGLITAQLEQAAPGFSDLVLASRAMSAAEFARYNRNYVGGDFGTGAVSLRQVLARPVLSPQPWRTPLPGFYLCSAATPPGPGVHGMSGWHAARLVLREVFELPEPDLAP</sequence>
<evidence type="ECO:0000313" key="2">
    <source>
        <dbReference type="Proteomes" id="UP000544090"/>
    </source>
</evidence>
<protein>
    <submittedName>
        <fullName evidence="1">NAD(P)/FAD-dependent oxidoreductase</fullName>
    </submittedName>
</protein>
<dbReference type="EMBL" id="JAAZSQ010000014">
    <property type="protein sequence ID" value="NKX55601.1"/>
    <property type="molecule type" value="Genomic_DNA"/>
</dbReference>
<dbReference type="Proteomes" id="UP000544090">
    <property type="component" value="Unassembled WGS sequence"/>
</dbReference>
<accession>A0A7X6HEJ1</accession>
<dbReference type="InterPro" id="IPR036188">
    <property type="entry name" value="FAD/NAD-bd_sf"/>
</dbReference>
<name>A0A7X6HEJ1_9MICC</name>
<dbReference type="AlphaFoldDB" id="A0A7X6HEJ1"/>
<evidence type="ECO:0000313" key="1">
    <source>
        <dbReference type="EMBL" id="NKX55601.1"/>
    </source>
</evidence>
<organism evidence="1 2">
    <name type="scientific">Arthrobacter mobilis</name>
    <dbReference type="NCBI Taxonomy" id="2724944"/>
    <lineage>
        <taxon>Bacteria</taxon>
        <taxon>Bacillati</taxon>
        <taxon>Actinomycetota</taxon>
        <taxon>Actinomycetes</taxon>
        <taxon>Micrococcales</taxon>
        <taxon>Micrococcaceae</taxon>
        <taxon>Arthrobacter</taxon>
    </lineage>
</organism>
<dbReference type="Pfam" id="PF13450">
    <property type="entry name" value="NAD_binding_8"/>
    <property type="match status" value="1"/>
</dbReference>
<dbReference type="SUPFAM" id="SSF51905">
    <property type="entry name" value="FAD/NAD(P)-binding domain"/>
    <property type="match status" value="1"/>
</dbReference>
<gene>
    <name evidence="1" type="ORF">HGG74_13860</name>
</gene>
<proteinExistence type="predicted"/>
<reference evidence="1 2" key="1">
    <citation type="submission" date="2020-04" db="EMBL/GenBank/DDBJ databases">
        <title>Arthrobacter sp. nov.</title>
        <authorList>
            <person name="Liu S."/>
        </authorList>
    </citation>
    <scope>NUCLEOTIDE SEQUENCE [LARGE SCALE GENOMIC DNA]</scope>
    <source>
        <strain evidence="1 2">E918</strain>
    </source>
</reference>
<dbReference type="Gene3D" id="3.50.50.60">
    <property type="entry name" value="FAD/NAD(P)-binding domain"/>
    <property type="match status" value="2"/>
</dbReference>
<dbReference type="RefSeq" id="WP_168487257.1">
    <property type="nucleotide sequence ID" value="NZ_JAAZSQ010000014.1"/>
</dbReference>
<comment type="caution">
    <text evidence="1">The sequence shown here is derived from an EMBL/GenBank/DDBJ whole genome shotgun (WGS) entry which is preliminary data.</text>
</comment>
<dbReference type="PANTHER" id="PTHR10668">
    <property type="entry name" value="PHYTOENE DEHYDROGENASE"/>
    <property type="match status" value="1"/>
</dbReference>
<dbReference type="PANTHER" id="PTHR10668:SF105">
    <property type="entry name" value="DEHYDROGENASE-RELATED"/>
    <property type="match status" value="1"/>
</dbReference>
<keyword evidence="2" id="KW-1185">Reference proteome</keyword>